<reference evidence="1 2" key="1">
    <citation type="journal article" date="2016" name="Gut Pathog.">
        <title>Whole genome sequencing of "Faecalibaculum rodentium" ALO17, isolated from C57BL/6J laboratory mouse feces.</title>
        <authorList>
            <person name="Lim S."/>
            <person name="Chang D.H."/>
            <person name="Ahn S."/>
            <person name="Kim B.C."/>
        </authorList>
    </citation>
    <scope>NUCLEOTIDE SEQUENCE [LARGE SCALE GENOMIC DNA]</scope>
    <source>
        <strain evidence="1 2">Alo17</strain>
    </source>
</reference>
<accession>A0A140DV88</accession>
<evidence type="ECO:0000313" key="2">
    <source>
        <dbReference type="Proteomes" id="UP000069771"/>
    </source>
</evidence>
<organism evidence="1 2">
    <name type="scientific">Faecalibaculum rodentium</name>
    <dbReference type="NCBI Taxonomy" id="1702221"/>
    <lineage>
        <taxon>Bacteria</taxon>
        <taxon>Bacillati</taxon>
        <taxon>Bacillota</taxon>
        <taxon>Erysipelotrichia</taxon>
        <taxon>Erysipelotrichales</taxon>
        <taxon>Erysipelotrichaceae</taxon>
        <taxon>Faecalibaculum</taxon>
    </lineage>
</organism>
<sequence length="48" mass="5381">MNHAVSLAVESEAAAFTLTAGRGLDSDLYPYNAVWYPSWRQKQVSHEI</sequence>
<dbReference type="KEGG" id="fro:AALO17_14310"/>
<name>A0A140DV88_9FIRM</name>
<evidence type="ECO:0000313" key="1">
    <source>
        <dbReference type="EMBL" id="AMK54565.1"/>
    </source>
</evidence>
<dbReference type="EMBL" id="CP011391">
    <property type="protein sequence ID" value="AMK54565.1"/>
    <property type="molecule type" value="Genomic_DNA"/>
</dbReference>
<dbReference type="Proteomes" id="UP000069771">
    <property type="component" value="Chromosome"/>
</dbReference>
<proteinExistence type="predicted"/>
<dbReference type="AlphaFoldDB" id="A0A140DV88"/>
<gene>
    <name evidence="1" type="ORF">AALO17_14310</name>
</gene>
<keyword evidence="2" id="KW-1185">Reference proteome</keyword>
<dbReference type="STRING" id="1702221.AALO17_14310"/>
<protein>
    <submittedName>
        <fullName evidence="1">Uncharacterized protein</fullName>
    </submittedName>
</protein>